<dbReference type="Proteomes" id="UP000449846">
    <property type="component" value="Unassembled WGS sequence"/>
</dbReference>
<evidence type="ECO:0008006" key="3">
    <source>
        <dbReference type="Google" id="ProtNLM"/>
    </source>
</evidence>
<organism evidence="1 2">
    <name type="scientific">Paracoccus litorisediminis</name>
    <dbReference type="NCBI Taxonomy" id="2006130"/>
    <lineage>
        <taxon>Bacteria</taxon>
        <taxon>Pseudomonadati</taxon>
        <taxon>Pseudomonadota</taxon>
        <taxon>Alphaproteobacteria</taxon>
        <taxon>Rhodobacterales</taxon>
        <taxon>Paracoccaceae</taxon>
        <taxon>Paracoccus</taxon>
    </lineage>
</organism>
<dbReference type="RefSeq" id="WP_155040443.1">
    <property type="nucleotide sequence ID" value="NZ_WMIG01000008.1"/>
</dbReference>
<evidence type="ECO:0000313" key="1">
    <source>
        <dbReference type="EMBL" id="MTH60499.1"/>
    </source>
</evidence>
<reference evidence="1 2" key="1">
    <citation type="submission" date="2019-11" db="EMBL/GenBank/DDBJ databases">
        <authorList>
            <person name="Dong K."/>
        </authorList>
    </citation>
    <scope>NUCLEOTIDE SEQUENCE [LARGE SCALE GENOMIC DNA]</scope>
    <source>
        <strain evidence="1 2">NBRC 112902</strain>
    </source>
</reference>
<accession>A0A844HN35</accession>
<sequence length="622" mass="68265">MLNPDLISATAPDADLPSVADVVVCSFHTPDDYYASAATRLRQSLDALGIAHHIVEVDKQPDEEWLEICRKKVPFLQSVCEANPDSKVFWIDVDCDVDYLPDFVRNFSADIIGFQRGFGHPLRIGYANNSRFWEPCFWGINTTAAARGFIADASAASATMTIRATDDYFFEEAWRKNADRLSFQVIPSNMLVGRADGAVAEARPFFYFGSSGNVATYKGIAQQHSRNKTGQTASGAPQVRSLTLRAARRVQSALPPRLAVPLRRLSDRAGLTDFLSPTPPAARQLSANSIYRIIHDAREGDADAVRTRIADVTSRRLMRGADKAVVNVAEAFLDYAAPVEGAQGDALRLLWWDKPYPGNYGDWLSPLIISSVSRRPIMFQRHDEIAAPPHLMSLGSIGRFAQASSILVGTGISRSDAGIDPGARFMSLRGPYTAAALREAGGPSVERFGDPAILLPRLFPTLRPASTNGRIALVRHFAHRNVALRLPEGVDEFSVLRSGREDILSLIRELHGYDAVLTSAMHVHITCQAYGLPVGLVTFEGFEDSVHGDGIKYRDYAAGVDLPERMPVSLGHDLRRRDLSNLIEQDRVGQAAMDSVHSALIDAIEAHDLALAEPRRRFAVAR</sequence>
<dbReference type="AlphaFoldDB" id="A0A844HN35"/>
<proteinExistence type="predicted"/>
<name>A0A844HN35_9RHOB</name>
<comment type="caution">
    <text evidence="1">The sequence shown here is derived from an EMBL/GenBank/DDBJ whole genome shotgun (WGS) entry which is preliminary data.</text>
</comment>
<evidence type="ECO:0000313" key="2">
    <source>
        <dbReference type="Proteomes" id="UP000449846"/>
    </source>
</evidence>
<dbReference type="EMBL" id="WMIG01000008">
    <property type="protein sequence ID" value="MTH60499.1"/>
    <property type="molecule type" value="Genomic_DNA"/>
</dbReference>
<keyword evidence="2" id="KW-1185">Reference proteome</keyword>
<gene>
    <name evidence="1" type="ORF">GL300_14880</name>
</gene>
<dbReference type="OrthoDB" id="9803627at2"/>
<protein>
    <recommendedName>
        <fullName evidence="3">Polysaccharide pyruvyl transferase domain-containing protein</fullName>
    </recommendedName>
</protein>